<name>A0A0F5QB40_9HYPH</name>
<sequence>MHKYQIGDVLDLLPMRGSSLRRAGECKIMALLPYEGHAVQYKVQATAETHQRIVSENDLRETV</sequence>
<dbReference type="EMBL" id="LANJ01000016">
    <property type="protein sequence ID" value="KKC37941.1"/>
    <property type="molecule type" value="Genomic_DNA"/>
</dbReference>
<dbReference type="RefSeq" id="WP_046139302.1">
    <property type="nucleotide sequence ID" value="NZ_LANJ01000016.1"/>
</dbReference>
<evidence type="ECO:0000313" key="1">
    <source>
        <dbReference type="EMBL" id="KKC37941.1"/>
    </source>
</evidence>
<comment type="caution">
    <text evidence="1">The sequence shown here is derived from an EMBL/GenBank/DDBJ whole genome shotgun (WGS) entry which is preliminary data.</text>
</comment>
<protein>
    <submittedName>
        <fullName evidence="1">Uncharacterized protein</fullName>
    </submittedName>
</protein>
<keyword evidence="2" id="KW-1185">Reference proteome</keyword>
<organism evidence="1 2">
    <name type="scientific">Devosia epidermidihirudinis</name>
    <dbReference type="NCBI Taxonomy" id="1293439"/>
    <lineage>
        <taxon>Bacteria</taxon>
        <taxon>Pseudomonadati</taxon>
        <taxon>Pseudomonadota</taxon>
        <taxon>Alphaproteobacteria</taxon>
        <taxon>Hyphomicrobiales</taxon>
        <taxon>Devosiaceae</taxon>
        <taxon>Devosia</taxon>
    </lineage>
</organism>
<dbReference type="Proteomes" id="UP000033411">
    <property type="component" value="Unassembled WGS sequence"/>
</dbReference>
<proteinExistence type="predicted"/>
<evidence type="ECO:0000313" key="2">
    <source>
        <dbReference type="Proteomes" id="UP000033411"/>
    </source>
</evidence>
<gene>
    <name evidence="1" type="ORF">WH87_09795</name>
</gene>
<dbReference type="PATRIC" id="fig|1293439.3.peg.1538"/>
<dbReference type="OrthoDB" id="7950538at2"/>
<dbReference type="AlphaFoldDB" id="A0A0F5QB40"/>
<accession>A0A0F5QB40</accession>
<reference evidence="1 2" key="1">
    <citation type="submission" date="2015-03" db="EMBL/GenBank/DDBJ databases">
        <authorList>
            <person name="Lepp D."/>
            <person name="Hassan Y.I."/>
            <person name="Li X.-Z."/>
            <person name="Zhou T."/>
        </authorList>
    </citation>
    <scope>NUCLEOTIDE SEQUENCE [LARGE SCALE GENOMIC DNA]</scope>
    <source>
        <strain evidence="1 2">E84</strain>
    </source>
</reference>
<dbReference type="STRING" id="1293439.WH87_09795"/>